<reference evidence="1" key="1">
    <citation type="journal article" date="2015" name="Nature">
        <title>Complex archaea that bridge the gap between prokaryotes and eukaryotes.</title>
        <authorList>
            <person name="Spang A."/>
            <person name="Saw J.H."/>
            <person name="Jorgensen S.L."/>
            <person name="Zaremba-Niedzwiedzka K."/>
            <person name="Martijn J."/>
            <person name="Lind A.E."/>
            <person name="van Eijk R."/>
            <person name="Schleper C."/>
            <person name="Guy L."/>
            <person name="Ettema T.J."/>
        </authorList>
    </citation>
    <scope>NUCLEOTIDE SEQUENCE</scope>
</reference>
<evidence type="ECO:0000313" key="1">
    <source>
        <dbReference type="EMBL" id="KKN91256.1"/>
    </source>
</evidence>
<gene>
    <name evidence="1" type="ORF">LCGC14_0221240</name>
</gene>
<sequence>MSEQTVTCTCPICGEPYVFYSHYAGNQSVCPDCRYKYGGSSGGQIIQCPICHEPYKFYSHYVGDQSACPSCREKARSKLPRWNN</sequence>
<dbReference type="AlphaFoldDB" id="A0A0F9WXU4"/>
<comment type="caution">
    <text evidence="1">The sequence shown here is derived from an EMBL/GenBank/DDBJ whole genome shotgun (WGS) entry which is preliminary data.</text>
</comment>
<proteinExistence type="predicted"/>
<accession>A0A0F9WXU4</accession>
<protein>
    <submittedName>
        <fullName evidence="1">Uncharacterized protein</fullName>
    </submittedName>
</protein>
<name>A0A0F9WXU4_9ZZZZ</name>
<organism evidence="1">
    <name type="scientific">marine sediment metagenome</name>
    <dbReference type="NCBI Taxonomy" id="412755"/>
    <lineage>
        <taxon>unclassified sequences</taxon>
        <taxon>metagenomes</taxon>
        <taxon>ecological metagenomes</taxon>
    </lineage>
</organism>
<dbReference type="EMBL" id="LAZR01000105">
    <property type="protein sequence ID" value="KKN91256.1"/>
    <property type="molecule type" value="Genomic_DNA"/>
</dbReference>